<dbReference type="HOGENOM" id="CLU_2962020_0_0_1"/>
<accession>U9T0L6</accession>
<sequence length="59" mass="6796">MESNNEYNVPNGEGSRIIQNNSTNYNERDNNLIITGNVLVNDHCDATTIWKLLQQKYPE</sequence>
<gene>
    <name evidence="1" type="ORF">GLOINDRAFT_8058</name>
</gene>
<evidence type="ECO:0000313" key="1">
    <source>
        <dbReference type="EMBL" id="ESA00897.1"/>
    </source>
</evidence>
<dbReference type="AlphaFoldDB" id="U9T0L6"/>
<dbReference type="EMBL" id="KI296876">
    <property type="protein sequence ID" value="ESA00897.1"/>
    <property type="molecule type" value="Genomic_DNA"/>
</dbReference>
<reference evidence="1" key="1">
    <citation type="submission" date="2013-07" db="EMBL/GenBank/DDBJ databases">
        <title>The genome of an arbuscular mycorrhizal fungus provides insights into the evolution of the oldest plant symbiosis.</title>
        <authorList>
            <consortium name="DOE Joint Genome Institute"/>
            <person name="Tisserant E."/>
            <person name="Malbreil M."/>
            <person name="Kuo A."/>
            <person name="Kohler A."/>
            <person name="Symeonidi A."/>
            <person name="Balestrini R."/>
            <person name="Charron P."/>
            <person name="Duensing N."/>
            <person name="Frei-dit-Frey N."/>
            <person name="Gianinazzi-Pearson V."/>
            <person name="Gilbert B."/>
            <person name="Handa Y."/>
            <person name="Hijri M."/>
            <person name="Kaul R."/>
            <person name="Kawaguchi M."/>
            <person name="Krajinski F."/>
            <person name="Lammers P."/>
            <person name="Lapierre D."/>
            <person name="Masclaux F.G."/>
            <person name="Murat C."/>
            <person name="Morin E."/>
            <person name="Ndikumana S."/>
            <person name="Pagni M."/>
            <person name="Petitpierre D."/>
            <person name="Requena N."/>
            <person name="Rosikiewicz P."/>
            <person name="Riley R."/>
            <person name="Saito K."/>
            <person name="San Clemente H."/>
            <person name="Shapiro H."/>
            <person name="van Tuinen D."/>
            <person name="Becard G."/>
            <person name="Bonfante P."/>
            <person name="Paszkowski U."/>
            <person name="Shachar-Hill Y."/>
            <person name="Young J.P."/>
            <person name="Sanders I.R."/>
            <person name="Henrissat B."/>
            <person name="Rensing S.A."/>
            <person name="Grigoriev I.V."/>
            <person name="Corradi N."/>
            <person name="Roux C."/>
            <person name="Martin F."/>
        </authorList>
    </citation>
    <scope>NUCLEOTIDE SEQUENCE</scope>
    <source>
        <strain evidence="1">DAOM 197198</strain>
    </source>
</reference>
<organism evidence="1">
    <name type="scientific">Rhizophagus irregularis (strain DAOM 181602 / DAOM 197198 / MUCL 43194)</name>
    <name type="common">Arbuscular mycorrhizal fungus</name>
    <name type="synonym">Glomus intraradices</name>
    <dbReference type="NCBI Taxonomy" id="747089"/>
    <lineage>
        <taxon>Eukaryota</taxon>
        <taxon>Fungi</taxon>
        <taxon>Fungi incertae sedis</taxon>
        <taxon>Mucoromycota</taxon>
        <taxon>Glomeromycotina</taxon>
        <taxon>Glomeromycetes</taxon>
        <taxon>Glomerales</taxon>
        <taxon>Glomeraceae</taxon>
        <taxon>Rhizophagus</taxon>
    </lineage>
</organism>
<name>U9T0L6_RHIID</name>
<proteinExistence type="predicted"/>
<protein>
    <submittedName>
        <fullName evidence="1">Uncharacterized protein</fullName>
    </submittedName>
</protein>